<gene>
    <name evidence="2" type="ORF">WAK64_17745</name>
</gene>
<keyword evidence="3" id="KW-1185">Reference proteome</keyword>
<proteinExistence type="predicted"/>
<accession>A0ABU8HI71</accession>
<name>A0ABU8HI71_9BACI</name>
<protein>
    <submittedName>
        <fullName evidence="2">Uncharacterized protein</fullName>
    </submittedName>
</protein>
<dbReference type="Proteomes" id="UP001312865">
    <property type="component" value="Unassembled WGS sequence"/>
</dbReference>
<organism evidence="2 3">
    <name type="scientific">Bacillus spongiae</name>
    <dbReference type="NCBI Taxonomy" id="2683610"/>
    <lineage>
        <taxon>Bacteria</taxon>
        <taxon>Bacillati</taxon>
        <taxon>Bacillota</taxon>
        <taxon>Bacilli</taxon>
        <taxon>Bacillales</taxon>
        <taxon>Bacillaceae</taxon>
        <taxon>Bacillus</taxon>
    </lineage>
</organism>
<comment type="caution">
    <text evidence="2">The sequence shown here is derived from an EMBL/GenBank/DDBJ whole genome shotgun (WGS) entry which is preliminary data.</text>
</comment>
<evidence type="ECO:0000256" key="1">
    <source>
        <dbReference type="SAM" id="MobiDB-lite"/>
    </source>
</evidence>
<sequence length="61" mass="7482">MSQKETEEEVVETEETRADFWDFFWRGRPVEQEDVVKNEQEEVGEGEEEAPKQERRGFRWF</sequence>
<evidence type="ECO:0000313" key="3">
    <source>
        <dbReference type="Proteomes" id="UP001312865"/>
    </source>
</evidence>
<feature type="compositionally biased region" description="Basic and acidic residues" evidence="1">
    <location>
        <begin position="49"/>
        <end position="61"/>
    </location>
</feature>
<dbReference type="RefSeq" id="WP_336588341.1">
    <property type="nucleotide sequence ID" value="NZ_JBBAXC010000017.1"/>
</dbReference>
<dbReference type="EMBL" id="JBBAXC010000017">
    <property type="protein sequence ID" value="MEI5908896.1"/>
    <property type="molecule type" value="Genomic_DNA"/>
</dbReference>
<evidence type="ECO:0000313" key="2">
    <source>
        <dbReference type="EMBL" id="MEI5908896.1"/>
    </source>
</evidence>
<feature type="region of interest" description="Disordered" evidence="1">
    <location>
        <begin position="35"/>
        <end position="61"/>
    </location>
</feature>
<reference evidence="2 3" key="1">
    <citation type="journal article" date="2018" name="J. Microbiol.">
        <title>Bacillus spongiae sp. nov., isolated from sponge of Jeju Island.</title>
        <authorList>
            <person name="Lee G.E."/>
            <person name="Im W.T."/>
            <person name="Park J.S."/>
        </authorList>
    </citation>
    <scope>NUCLEOTIDE SEQUENCE [LARGE SCALE GENOMIC DNA]</scope>
    <source>
        <strain evidence="2 3">135PIL107-10</strain>
    </source>
</reference>